<dbReference type="AlphaFoldDB" id="A0AAV2T8T6"/>
<dbReference type="GO" id="GO:0008074">
    <property type="term" value="C:guanylate cyclase complex, soluble"/>
    <property type="evidence" value="ECO:0007669"/>
    <property type="project" value="TreeGrafter"/>
</dbReference>
<dbReference type="SUPFAM" id="SSF111126">
    <property type="entry name" value="Ligand-binding domain in the NO signalling and Golgi transport"/>
    <property type="match status" value="1"/>
</dbReference>
<proteinExistence type="predicted"/>
<dbReference type="Pfam" id="PF07700">
    <property type="entry name" value="HNOB"/>
    <property type="match status" value="1"/>
</dbReference>
<dbReference type="EMBL" id="CAXLJL010000156">
    <property type="protein sequence ID" value="CAL5133509.1"/>
    <property type="molecule type" value="Genomic_DNA"/>
</dbReference>
<dbReference type="Gene3D" id="3.90.1520.10">
    <property type="entry name" value="H-NOX domain"/>
    <property type="match status" value="1"/>
</dbReference>
<organism evidence="2 3">
    <name type="scientific">Calicophoron daubneyi</name>
    <name type="common">Rumen fluke</name>
    <name type="synonym">Paramphistomum daubneyi</name>
    <dbReference type="NCBI Taxonomy" id="300641"/>
    <lineage>
        <taxon>Eukaryota</taxon>
        <taxon>Metazoa</taxon>
        <taxon>Spiralia</taxon>
        <taxon>Lophotrochozoa</taxon>
        <taxon>Platyhelminthes</taxon>
        <taxon>Trematoda</taxon>
        <taxon>Digenea</taxon>
        <taxon>Plagiorchiida</taxon>
        <taxon>Pronocephalata</taxon>
        <taxon>Paramphistomoidea</taxon>
        <taxon>Paramphistomidae</taxon>
        <taxon>Calicophoron</taxon>
    </lineage>
</organism>
<dbReference type="InterPro" id="IPR038158">
    <property type="entry name" value="H-NOX_domain_sf"/>
</dbReference>
<name>A0AAV2T8T6_CALDB</name>
<dbReference type="PANTHER" id="PTHR45655">
    <property type="entry name" value="GUANYLATE CYCLASE SOLUBLE SUBUNIT BETA-2"/>
    <property type="match status" value="1"/>
</dbReference>
<evidence type="ECO:0000313" key="2">
    <source>
        <dbReference type="EMBL" id="CAL5133509.1"/>
    </source>
</evidence>
<accession>A0AAV2T8T6</accession>
<dbReference type="GO" id="GO:0070482">
    <property type="term" value="P:response to oxygen levels"/>
    <property type="evidence" value="ECO:0007669"/>
    <property type="project" value="TreeGrafter"/>
</dbReference>
<feature type="domain" description="Heme NO-binding" evidence="1">
    <location>
        <begin position="2"/>
        <end position="163"/>
    </location>
</feature>
<comment type="caution">
    <text evidence="2">The sequence shown here is derived from an EMBL/GenBank/DDBJ whole genome shotgun (WGS) entry which is preliminary data.</text>
</comment>
<dbReference type="GO" id="GO:0038060">
    <property type="term" value="P:nitric oxide-cGMP-mediated signaling"/>
    <property type="evidence" value="ECO:0007669"/>
    <property type="project" value="TreeGrafter"/>
</dbReference>
<sequence>MYGLLIVSIQYFVEENYGPDIWIAALQKCGVHKLSYETRKTYPETVIEEVITILCELTGESSEELRYQSGLFFADFAISSGYERLLRVQGSDFIQFLRSLNDLHEHLRFSYLKIKPPSFVVAEETPERIILLYMSKRTGFAHYVRGQLVALASRFFGLNITVAVIGQEKVKLIHRTTLEITHDGNGWHKLERKYQQTALATWGDTIRTEDFLQSLSFFLIITPEMFIRKASTGFQRVDEELEGARFANKIKICRPFIEPLFEEISSPPPIQLSVVRTKVKAVVTNELLA</sequence>
<dbReference type="GO" id="GO:0020037">
    <property type="term" value="F:heme binding"/>
    <property type="evidence" value="ECO:0007669"/>
    <property type="project" value="InterPro"/>
</dbReference>
<gene>
    <name evidence="2" type="ORF">CDAUBV1_LOCUS6738</name>
</gene>
<reference evidence="2" key="1">
    <citation type="submission" date="2024-06" db="EMBL/GenBank/DDBJ databases">
        <authorList>
            <person name="Liu X."/>
            <person name="Lenzi L."/>
            <person name="Haldenby T S."/>
            <person name="Uol C."/>
        </authorList>
    </citation>
    <scope>NUCLEOTIDE SEQUENCE</scope>
</reference>
<protein>
    <recommendedName>
        <fullName evidence="1">Heme NO-binding domain-containing protein</fullName>
    </recommendedName>
</protein>
<dbReference type="PANTHER" id="PTHR45655:SF10">
    <property type="entry name" value="SOLUBLE GUANYLATE CYCLASE 88E"/>
    <property type="match status" value="1"/>
</dbReference>
<evidence type="ECO:0000259" key="1">
    <source>
        <dbReference type="Pfam" id="PF07700"/>
    </source>
</evidence>
<dbReference type="GO" id="GO:0004383">
    <property type="term" value="F:guanylate cyclase activity"/>
    <property type="evidence" value="ECO:0007669"/>
    <property type="project" value="TreeGrafter"/>
</dbReference>
<dbReference type="Proteomes" id="UP001497525">
    <property type="component" value="Unassembled WGS sequence"/>
</dbReference>
<evidence type="ECO:0000313" key="3">
    <source>
        <dbReference type="Proteomes" id="UP001497525"/>
    </source>
</evidence>
<dbReference type="InterPro" id="IPR011644">
    <property type="entry name" value="Heme_NO-bd"/>
</dbReference>
<dbReference type="InterPro" id="IPR024096">
    <property type="entry name" value="NO_sig/Golgi_transp_ligand-bd"/>
</dbReference>